<evidence type="ECO:0000313" key="10">
    <source>
        <dbReference type="EMBL" id="PIS31247.1"/>
    </source>
</evidence>
<evidence type="ECO:0000256" key="2">
    <source>
        <dbReference type="ARBA" id="ARBA00007947"/>
    </source>
</evidence>
<evidence type="ECO:0000256" key="4">
    <source>
        <dbReference type="ARBA" id="ARBA00022695"/>
    </source>
</evidence>
<organism evidence="10 11">
    <name type="scientific">Candidatus Saganbacteria bacterium CG08_land_8_20_14_0_20_45_16</name>
    <dbReference type="NCBI Taxonomy" id="2014293"/>
    <lineage>
        <taxon>Bacteria</taxon>
        <taxon>Bacillati</taxon>
        <taxon>Saganbacteria</taxon>
    </lineage>
</organism>
<evidence type="ECO:0000256" key="8">
    <source>
        <dbReference type="ARBA" id="ARBA00049628"/>
    </source>
</evidence>
<evidence type="ECO:0000256" key="6">
    <source>
        <dbReference type="ARBA" id="ARBA00048247"/>
    </source>
</evidence>
<protein>
    <submittedName>
        <fullName evidence="10">UDP-N-acetylglucosamine pyrophosphorylase</fullName>
    </submittedName>
</protein>
<dbReference type="PANTHER" id="PTHR43584:SF3">
    <property type="entry name" value="BIFUNCTIONAL PROTEIN GLMU"/>
    <property type="match status" value="1"/>
</dbReference>
<dbReference type="InterPro" id="IPR025877">
    <property type="entry name" value="MobA-like_NTP_Trfase"/>
</dbReference>
<keyword evidence="3" id="KW-0808">Transferase</keyword>
<evidence type="ECO:0000313" key="11">
    <source>
        <dbReference type="Proteomes" id="UP000231343"/>
    </source>
</evidence>
<reference evidence="10 11" key="1">
    <citation type="submission" date="2017-09" db="EMBL/GenBank/DDBJ databases">
        <title>Depth-based differentiation of microbial function through sediment-hosted aquifers and enrichment of novel symbionts in the deep terrestrial subsurface.</title>
        <authorList>
            <person name="Probst A.J."/>
            <person name="Ladd B."/>
            <person name="Jarett J.K."/>
            <person name="Geller-Mcgrath D.E."/>
            <person name="Sieber C.M."/>
            <person name="Emerson J.B."/>
            <person name="Anantharaman K."/>
            <person name="Thomas B.C."/>
            <person name="Malmstrom R."/>
            <person name="Stieglmeier M."/>
            <person name="Klingl A."/>
            <person name="Woyke T."/>
            <person name="Ryan C.M."/>
            <person name="Banfield J.F."/>
        </authorList>
    </citation>
    <scope>NUCLEOTIDE SEQUENCE [LARGE SCALE GENOMIC DNA]</scope>
    <source>
        <strain evidence="10">CG08_land_8_20_14_0_20_45_16</strain>
    </source>
</reference>
<comment type="catalytic activity">
    <reaction evidence="7">
        <text>N-acetyl-alpha-D-glucosamine 1-phosphate + UTP + H(+) = UDP-N-acetyl-alpha-D-glucosamine + diphosphate</text>
        <dbReference type="Rhea" id="RHEA:13509"/>
        <dbReference type="ChEBI" id="CHEBI:15378"/>
        <dbReference type="ChEBI" id="CHEBI:33019"/>
        <dbReference type="ChEBI" id="CHEBI:46398"/>
        <dbReference type="ChEBI" id="CHEBI:57705"/>
        <dbReference type="ChEBI" id="CHEBI:57776"/>
        <dbReference type="EC" id="2.7.7.23"/>
    </reaction>
</comment>
<dbReference type="AlphaFoldDB" id="A0A2H0Y379"/>
<dbReference type="PANTHER" id="PTHR43584">
    <property type="entry name" value="NUCLEOTIDYL TRANSFERASE"/>
    <property type="match status" value="1"/>
</dbReference>
<keyword evidence="4" id="KW-0548">Nucleotidyltransferase</keyword>
<evidence type="ECO:0000256" key="3">
    <source>
        <dbReference type="ARBA" id="ARBA00022679"/>
    </source>
</evidence>
<dbReference type="Proteomes" id="UP000231343">
    <property type="component" value="Unassembled WGS sequence"/>
</dbReference>
<dbReference type="Gene3D" id="3.90.550.10">
    <property type="entry name" value="Spore Coat Polysaccharide Biosynthesis Protein SpsA, Chain A"/>
    <property type="match status" value="1"/>
</dbReference>
<keyword evidence="5" id="KW-0012">Acyltransferase</keyword>
<dbReference type="InterPro" id="IPR029044">
    <property type="entry name" value="Nucleotide-diphossugar_trans"/>
</dbReference>
<name>A0A2H0Y379_UNCSA</name>
<comment type="catalytic activity">
    <reaction evidence="6">
        <text>alpha-D-glucosamine 1-phosphate + acetyl-CoA = N-acetyl-alpha-D-glucosamine 1-phosphate + CoA + H(+)</text>
        <dbReference type="Rhea" id="RHEA:13725"/>
        <dbReference type="ChEBI" id="CHEBI:15378"/>
        <dbReference type="ChEBI" id="CHEBI:57287"/>
        <dbReference type="ChEBI" id="CHEBI:57288"/>
        <dbReference type="ChEBI" id="CHEBI:57776"/>
        <dbReference type="ChEBI" id="CHEBI:58516"/>
        <dbReference type="EC" id="2.3.1.157"/>
    </reaction>
</comment>
<gene>
    <name evidence="10" type="ORF">COT42_01645</name>
</gene>
<evidence type="ECO:0000256" key="5">
    <source>
        <dbReference type="ARBA" id="ARBA00023315"/>
    </source>
</evidence>
<feature type="domain" description="MobA-like NTP transferase" evidence="9">
    <location>
        <begin position="6"/>
        <end position="127"/>
    </location>
</feature>
<dbReference type="InterPro" id="IPR050065">
    <property type="entry name" value="GlmU-like"/>
</dbReference>
<accession>A0A2H0Y379</accession>
<dbReference type="GO" id="GO:0003977">
    <property type="term" value="F:UDP-N-acetylglucosamine diphosphorylase activity"/>
    <property type="evidence" value="ECO:0007669"/>
    <property type="project" value="UniProtKB-EC"/>
</dbReference>
<sequence length="246" mass="27296">MKNLAVIILAAGKGTRMKSDLPKVFHEILGEPMLTYVLESVKKLCPAKTLLVVGYKRDLLMDYYKDWPVDFVVQENQLGTGHAVMRAKDDLEDFSGTVLVVNGDVPLISVKTLQELIAFHEGGGAAATDLTAVLADAGNYGRVVREKNGELLKIVEKKDATPDELRIGEFNTGTFCFDKEALFVALAEVKAENAQKEYYLTDTIQILRAKKLPVYAFQAKDTTETLGINTKDELITVEKILLSRQR</sequence>
<dbReference type="SUPFAM" id="SSF53448">
    <property type="entry name" value="Nucleotide-diphospho-sugar transferases"/>
    <property type="match status" value="1"/>
</dbReference>
<dbReference type="EMBL" id="PEYM01000031">
    <property type="protein sequence ID" value="PIS31247.1"/>
    <property type="molecule type" value="Genomic_DNA"/>
</dbReference>
<comment type="function">
    <text evidence="8">Catalyzes the last two sequential reactions in the de novo biosynthetic pathway for UDP-N-acetylglucosamine (UDP-GlcNAc). The C-terminal domain catalyzes the transfer of acetyl group from acetyl coenzyme A to glucosamine-1-phosphate (GlcN-1-P) to produce N-acetylglucosamine-1-phosphate (GlcNAc-1-P), which is converted into UDP-GlcNAc by the transfer of uridine 5-monophosphate (from uridine 5-triphosphate), a reaction catalyzed by the N-terminal domain.</text>
</comment>
<evidence type="ECO:0000256" key="1">
    <source>
        <dbReference type="ARBA" id="ARBA00007707"/>
    </source>
</evidence>
<evidence type="ECO:0000256" key="7">
    <source>
        <dbReference type="ARBA" id="ARBA00048493"/>
    </source>
</evidence>
<comment type="caution">
    <text evidence="10">The sequence shown here is derived from an EMBL/GenBank/DDBJ whole genome shotgun (WGS) entry which is preliminary data.</text>
</comment>
<comment type="similarity">
    <text evidence="1">In the C-terminal section; belongs to the transferase hexapeptide repeat family.</text>
</comment>
<proteinExistence type="inferred from homology"/>
<evidence type="ECO:0000259" key="9">
    <source>
        <dbReference type="Pfam" id="PF12804"/>
    </source>
</evidence>
<dbReference type="GO" id="GO:0019134">
    <property type="term" value="F:glucosamine-1-phosphate N-acetyltransferase activity"/>
    <property type="evidence" value="ECO:0007669"/>
    <property type="project" value="UniProtKB-EC"/>
</dbReference>
<dbReference type="Pfam" id="PF12804">
    <property type="entry name" value="NTP_transf_3"/>
    <property type="match status" value="1"/>
</dbReference>
<comment type="similarity">
    <text evidence="2">In the N-terminal section; belongs to the N-acetylglucosamine-1-phosphate uridyltransferase family.</text>
</comment>
<dbReference type="CDD" id="cd02540">
    <property type="entry name" value="GT2_GlmU_N_bac"/>
    <property type="match status" value="1"/>
</dbReference>